<evidence type="ECO:0000313" key="4">
    <source>
        <dbReference type="EMBL" id="SMG33551.1"/>
    </source>
</evidence>
<evidence type="ECO:0000256" key="2">
    <source>
        <dbReference type="SAM" id="Phobius"/>
    </source>
</evidence>
<dbReference type="RefSeq" id="WP_085517042.1">
    <property type="nucleotide sequence ID" value="NZ_FXAW01000004.1"/>
</dbReference>
<dbReference type="GO" id="GO:0007165">
    <property type="term" value="P:signal transduction"/>
    <property type="evidence" value="ECO:0007669"/>
    <property type="project" value="InterPro"/>
</dbReference>
<sequence length="726" mass="84263">MKIRDLAIRKKFILSFSLLLFMMLIGGIVVGYLWSQVDKYQQIKSDVAESMMRFDNAQKIEQDFLIFGWKKIDFLEDGQSNLTQQFLTKIDEVAKSLEDKTTTEFIENKNLSSEFSSILISITSYKKSFEELRKLLFVRGFKDHGLEGEMRSYVHDLQKCESAEEKVFAFSLRRHEKDFALRKDMSYTDKLHNTADEFIEFIKNANVQHFPHMTEVYKTKTIEAIKAYKNHFDKIVQTEIAIGLNEKAGQFLQLNRSKKETEPKISLLYQKINEQNKALRQTASLVIGITLLLLLITVFALVYYLRKTVSKPIIKLDDIVKKVLAGDSSAGKELNYNGKDEIGSLNENFSLMLENLRENLKLIKDKNESLELKAKQDKVRNWAIEGLSHFSDLMKSNNADLSEFADSIIREIVKYVNANQGAFFILHDKKEQVYMELKACYAFNKKKYIHKKVEKGEGLIGQTWLEGEYIYMTEVPNSYINITSGLGDAPPKSIMILPLKTDNQIVGVIELASFQVFEKHEQKFLLELVNRLGSVIESIKMQEQTQKLLEQSQEMTEQMRAQEEEMRQNMEELQATQEEMSINQKSLNETINFKDMQLNMMNSLLGKLYEGMLFINKDYQIEASNDYLMDELQYNQNDLLGNHPELIFKTSLKKNIEGLQNDPNFILTGISERHEAKIMDKFGNIFDSRFVITQIENKGEIYHAVLFNKKDAEFGKRVLKHLFQAK</sequence>
<feature type="coiled-coil region" evidence="1">
    <location>
        <begin position="545"/>
        <end position="590"/>
    </location>
</feature>
<proteinExistence type="predicted"/>
<protein>
    <submittedName>
        <fullName evidence="4">HAMP domain-containing protein</fullName>
    </submittedName>
</protein>
<dbReference type="Proteomes" id="UP000193804">
    <property type="component" value="Unassembled WGS sequence"/>
</dbReference>
<dbReference type="OrthoDB" id="1120715at2"/>
<feature type="domain" description="HAMP" evidence="3">
    <location>
        <begin position="307"/>
        <end position="361"/>
    </location>
</feature>
<dbReference type="STRING" id="1028.SAMN05661096_02126"/>
<keyword evidence="5" id="KW-1185">Reference proteome</keyword>
<feature type="coiled-coil region" evidence="1">
    <location>
        <begin position="346"/>
        <end position="373"/>
    </location>
</feature>
<dbReference type="Gene3D" id="6.10.340.10">
    <property type="match status" value="1"/>
</dbReference>
<dbReference type="PROSITE" id="PS50885">
    <property type="entry name" value="HAMP"/>
    <property type="match status" value="1"/>
</dbReference>
<dbReference type="InterPro" id="IPR029016">
    <property type="entry name" value="GAF-like_dom_sf"/>
</dbReference>
<name>A0A1X7K0E8_9BACT</name>
<evidence type="ECO:0000256" key="1">
    <source>
        <dbReference type="SAM" id="Coils"/>
    </source>
</evidence>
<dbReference type="Pfam" id="PF13185">
    <property type="entry name" value="GAF_2"/>
    <property type="match status" value="1"/>
</dbReference>
<dbReference type="PANTHER" id="PTHR32089">
    <property type="entry name" value="METHYL-ACCEPTING CHEMOTAXIS PROTEIN MCPB"/>
    <property type="match status" value="1"/>
</dbReference>
<reference evidence="5" key="1">
    <citation type="submission" date="2017-04" db="EMBL/GenBank/DDBJ databases">
        <authorList>
            <person name="Varghese N."/>
            <person name="Submissions S."/>
        </authorList>
    </citation>
    <scope>NUCLEOTIDE SEQUENCE [LARGE SCALE GENOMIC DNA]</scope>
    <source>
        <strain evidence="5">DSM 4125</strain>
    </source>
</reference>
<dbReference type="InterPro" id="IPR003660">
    <property type="entry name" value="HAMP_dom"/>
</dbReference>
<dbReference type="CDD" id="cd06225">
    <property type="entry name" value="HAMP"/>
    <property type="match status" value="1"/>
</dbReference>
<keyword evidence="2" id="KW-0472">Membrane</keyword>
<keyword evidence="1" id="KW-0175">Coiled coil</keyword>
<dbReference type="EMBL" id="FXAW01000004">
    <property type="protein sequence ID" value="SMG33551.1"/>
    <property type="molecule type" value="Genomic_DNA"/>
</dbReference>
<dbReference type="GO" id="GO:0016020">
    <property type="term" value="C:membrane"/>
    <property type="evidence" value="ECO:0007669"/>
    <property type="project" value="InterPro"/>
</dbReference>
<keyword evidence="2" id="KW-1133">Transmembrane helix</keyword>
<dbReference type="SMART" id="SM00065">
    <property type="entry name" value="GAF"/>
    <property type="match status" value="1"/>
</dbReference>
<dbReference type="SUPFAM" id="SSF158472">
    <property type="entry name" value="HAMP domain-like"/>
    <property type="match status" value="1"/>
</dbReference>
<dbReference type="AlphaFoldDB" id="A0A1X7K0E8"/>
<keyword evidence="2" id="KW-0812">Transmembrane</keyword>
<dbReference type="InterPro" id="IPR003018">
    <property type="entry name" value="GAF"/>
</dbReference>
<accession>A0A1X7K0E8</accession>
<dbReference type="Gene3D" id="3.30.450.40">
    <property type="match status" value="1"/>
</dbReference>
<gene>
    <name evidence="4" type="ORF">SAMN05661096_02126</name>
</gene>
<dbReference type="SUPFAM" id="SSF55781">
    <property type="entry name" value="GAF domain-like"/>
    <property type="match status" value="1"/>
</dbReference>
<organism evidence="4 5">
    <name type="scientific">Marivirga sericea</name>
    <dbReference type="NCBI Taxonomy" id="1028"/>
    <lineage>
        <taxon>Bacteria</taxon>
        <taxon>Pseudomonadati</taxon>
        <taxon>Bacteroidota</taxon>
        <taxon>Cytophagia</taxon>
        <taxon>Cytophagales</taxon>
        <taxon>Marivirgaceae</taxon>
        <taxon>Marivirga</taxon>
    </lineage>
</organism>
<dbReference type="PANTHER" id="PTHR32089:SF112">
    <property type="entry name" value="LYSOZYME-LIKE PROTEIN-RELATED"/>
    <property type="match status" value="1"/>
</dbReference>
<evidence type="ECO:0000259" key="3">
    <source>
        <dbReference type="PROSITE" id="PS50885"/>
    </source>
</evidence>
<feature type="transmembrane region" description="Helical" evidence="2">
    <location>
        <begin position="285"/>
        <end position="305"/>
    </location>
</feature>
<evidence type="ECO:0000313" key="5">
    <source>
        <dbReference type="Proteomes" id="UP000193804"/>
    </source>
</evidence>
<feature type="transmembrane region" description="Helical" evidence="2">
    <location>
        <begin position="12"/>
        <end position="34"/>
    </location>
</feature>